<sequence>MVLKVCVGSACHIKGSEQVIQILQKCIKESDMEDRITLKASFCLGNCTEAVSVTVDDGEEVFSLSPQNTAEFFKNIMKKVI</sequence>
<dbReference type="AlphaFoldDB" id="E3H8L6"/>
<dbReference type="EMBL" id="CP002281">
    <property type="protein sequence ID" value="ADO82998.1"/>
    <property type="molecule type" value="Genomic_DNA"/>
</dbReference>
<reference evidence="1 2" key="1">
    <citation type="journal article" date="2010" name="Stand. Genomic Sci.">
        <title>Complete genome sequence of Ilyobacter polytropus type strain (CuHbu1).</title>
        <authorList>
            <person name="Sikorski J."/>
            <person name="Chertkov O."/>
            <person name="Lapidus A."/>
            <person name="Nolan M."/>
            <person name="Lucas S."/>
            <person name="Del Rio T.G."/>
            <person name="Tice H."/>
            <person name="Cheng J.F."/>
            <person name="Tapia R."/>
            <person name="Han C."/>
            <person name="Goodwin L."/>
            <person name="Pitluck S."/>
            <person name="Liolios K."/>
            <person name="Ivanova N."/>
            <person name="Mavromatis K."/>
            <person name="Mikhailova N."/>
            <person name="Pati A."/>
            <person name="Chen A."/>
            <person name="Palaniappan K."/>
            <person name="Land M."/>
            <person name="Hauser L."/>
            <person name="Chang Y.J."/>
            <person name="Jeffries C.D."/>
            <person name="Brambilla E."/>
            <person name="Yasawong M."/>
            <person name="Rohde M."/>
            <person name="Pukall R."/>
            <person name="Spring S."/>
            <person name="Goker M."/>
            <person name="Woyke T."/>
            <person name="Bristow J."/>
            <person name="Eisen J.A."/>
            <person name="Markowitz V."/>
            <person name="Hugenholtz P."/>
            <person name="Kyrpides N.C."/>
            <person name="Klenk H.P."/>
        </authorList>
    </citation>
    <scope>NUCLEOTIDE SEQUENCE [LARGE SCALE GENOMIC DNA]</scope>
    <source>
        <strain evidence="2">ATCC 51220 / DSM 2926 / LMG 16218 / CuHBu1</strain>
    </source>
</reference>
<dbReference type="STRING" id="572544.Ilyop_1217"/>
<dbReference type="Gene3D" id="3.40.30.10">
    <property type="entry name" value="Glutaredoxin"/>
    <property type="match status" value="1"/>
</dbReference>
<dbReference type="Proteomes" id="UP000006875">
    <property type="component" value="Chromosome"/>
</dbReference>
<dbReference type="Pfam" id="PF01257">
    <property type="entry name" value="2Fe-2S_thioredx"/>
    <property type="match status" value="1"/>
</dbReference>
<keyword evidence="2" id="KW-1185">Reference proteome</keyword>
<dbReference type="SUPFAM" id="SSF52833">
    <property type="entry name" value="Thioredoxin-like"/>
    <property type="match status" value="1"/>
</dbReference>
<dbReference type="eggNOG" id="COG1905">
    <property type="taxonomic scope" value="Bacteria"/>
</dbReference>
<protein>
    <recommendedName>
        <fullName evidence="3">NADH dehydrogenase (Ubiquinone) 24 kDa subunit</fullName>
    </recommendedName>
</protein>
<evidence type="ECO:0008006" key="3">
    <source>
        <dbReference type="Google" id="ProtNLM"/>
    </source>
</evidence>
<dbReference type="InterPro" id="IPR036249">
    <property type="entry name" value="Thioredoxin-like_sf"/>
</dbReference>
<dbReference type="KEGG" id="ipo:Ilyop_1217"/>
<accession>E3H8L6</accession>
<organism evidence="1 2">
    <name type="scientific">Ilyobacter polytropus (strain ATCC 51220 / DSM 2926 / LMG 16218 / CuHBu1)</name>
    <dbReference type="NCBI Taxonomy" id="572544"/>
    <lineage>
        <taxon>Bacteria</taxon>
        <taxon>Fusobacteriati</taxon>
        <taxon>Fusobacteriota</taxon>
        <taxon>Fusobacteriia</taxon>
        <taxon>Fusobacteriales</taxon>
        <taxon>Fusobacteriaceae</taxon>
        <taxon>Ilyobacter</taxon>
    </lineage>
</organism>
<gene>
    <name evidence="1" type="ordered locus">Ilyop_1217</name>
</gene>
<evidence type="ECO:0000313" key="2">
    <source>
        <dbReference type="Proteomes" id="UP000006875"/>
    </source>
</evidence>
<proteinExistence type="predicted"/>
<dbReference type="CDD" id="cd02980">
    <property type="entry name" value="TRX_Fd_family"/>
    <property type="match status" value="1"/>
</dbReference>
<evidence type="ECO:0000313" key="1">
    <source>
        <dbReference type="EMBL" id="ADO82998.1"/>
    </source>
</evidence>
<dbReference type="HOGENOM" id="CLU_177584_0_0_0"/>
<name>E3H8L6_ILYPC</name>